<protein>
    <submittedName>
        <fullName evidence="1">Uncharacterized protein</fullName>
    </submittedName>
</protein>
<reference evidence="1" key="1">
    <citation type="submission" date="2018-02" db="EMBL/GenBank/DDBJ databases">
        <title>Rhizophora mucronata_Transcriptome.</title>
        <authorList>
            <person name="Meera S.P."/>
            <person name="Sreeshan A."/>
            <person name="Augustine A."/>
        </authorList>
    </citation>
    <scope>NUCLEOTIDE SEQUENCE</scope>
    <source>
        <tissue evidence="1">Leaf</tissue>
    </source>
</reference>
<organism evidence="1">
    <name type="scientific">Rhizophora mucronata</name>
    <name type="common">Asiatic mangrove</name>
    <dbReference type="NCBI Taxonomy" id="61149"/>
    <lineage>
        <taxon>Eukaryota</taxon>
        <taxon>Viridiplantae</taxon>
        <taxon>Streptophyta</taxon>
        <taxon>Embryophyta</taxon>
        <taxon>Tracheophyta</taxon>
        <taxon>Spermatophyta</taxon>
        <taxon>Magnoliopsida</taxon>
        <taxon>eudicotyledons</taxon>
        <taxon>Gunneridae</taxon>
        <taxon>Pentapetalae</taxon>
        <taxon>rosids</taxon>
        <taxon>fabids</taxon>
        <taxon>Malpighiales</taxon>
        <taxon>Rhizophoraceae</taxon>
        <taxon>Rhizophora</taxon>
    </lineage>
</organism>
<evidence type="ECO:0000313" key="1">
    <source>
        <dbReference type="EMBL" id="MBX04266.1"/>
    </source>
</evidence>
<accession>A0A2P2KEU9</accession>
<dbReference type="EMBL" id="GGEC01023782">
    <property type="protein sequence ID" value="MBX04266.1"/>
    <property type="molecule type" value="Transcribed_RNA"/>
</dbReference>
<proteinExistence type="predicted"/>
<name>A0A2P2KEU9_RHIMU</name>
<dbReference type="AlphaFoldDB" id="A0A2P2KEU9"/>
<sequence>MHVRFHLFSQSAVAGYAPALNSCFSSILSVDQSKIKSRAQQSQAVHPGIECKYT</sequence>